<dbReference type="InterPro" id="IPR052022">
    <property type="entry name" value="26kDa_periplasmic_antigen"/>
</dbReference>
<dbReference type="EMBL" id="JBHSXN010000004">
    <property type="protein sequence ID" value="MFC6954819.1"/>
    <property type="molecule type" value="Genomic_DNA"/>
</dbReference>
<dbReference type="RefSeq" id="WP_336351762.1">
    <property type="nucleotide sequence ID" value="NZ_JAZAQL010000004.1"/>
</dbReference>
<proteinExistence type="predicted"/>
<dbReference type="AlphaFoldDB" id="A0ABD5VMV4"/>
<comment type="caution">
    <text evidence="2">The sequence shown here is derived from an EMBL/GenBank/DDBJ whole genome shotgun (WGS) entry which is preliminary data.</text>
</comment>
<name>A0ABD5VMV4_9EURY</name>
<feature type="region of interest" description="Disordered" evidence="1">
    <location>
        <begin position="139"/>
        <end position="160"/>
    </location>
</feature>
<gene>
    <name evidence="2" type="ORF">ACFQGB_18280</name>
</gene>
<dbReference type="Gene3D" id="3.30.110.170">
    <property type="entry name" value="Protein of unknown function (DUF541), domain 1"/>
    <property type="match status" value="1"/>
</dbReference>
<evidence type="ECO:0000313" key="2">
    <source>
        <dbReference type="EMBL" id="MFC6954819.1"/>
    </source>
</evidence>
<dbReference type="PANTHER" id="PTHR34387">
    <property type="entry name" value="SLR1258 PROTEIN"/>
    <property type="match status" value="1"/>
</dbReference>
<evidence type="ECO:0000256" key="1">
    <source>
        <dbReference type="SAM" id="MobiDB-lite"/>
    </source>
</evidence>
<dbReference type="Gene3D" id="3.30.70.2970">
    <property type="entry name" value="Protein of unknown function (DUF541), domain 2"/>
    <property type="match status" value="1"/>
</dbReference>
<evidence type="ECO:0000313" key="3">
    <source>
        <dbReference type="Proteomes" id="UP001596395"/>
    </source>
</evidence>
<dbReference type="PANTHER" id="PTHR34387:SF2">
    <property type="entry name" value="SLR1258 PROTEIN"/>
    <property type="match status" value="1"/>
</dbReference>
<dbReference type="Pfam" id="PF04402">
    <property type="entry name" value="SIMPL"/>
    <property type="match status" value="1"/>
</dbReference>
<keyword evidence="3" id="KW-1185">Reference proteome</keyword>
<accession>A0ABD5VMV4</accession>
<feature type="compositionally biased region" description="Low complexity" evidence="1">
    <location>
        <begin position="146"/>
        <end position="159"/>
    </location>
</feature>
<reference evidence="2 3" key="1">
    <citation type="journal article" date="2019" name="Int. J. Syst. Evol. Microbiol.">
        <title>The Global Catalogue of Microorganisms (GCM) 10K type strain sequencing project: providing services to taxonomists for standard genome sequencing and annotation.</title>
        <authorList>
            <consortium name="The Broad Institute Genomics Platform"/>
            <consortium name="The Broad Institute Genome Sequencing Center for Infectious Disease"/>
            <person name="Wu L."/>
            <person name="Ma J."/>
        </authorList>
    </citation>
    <scope>NUCLEOTIDE SEQUENCE [LARGE SCALE GENOMIC DNA]</scope>
    <source>
        <strain evidence="2 3">GX26</strain>
    </source>
</reference>
<dbReference type="Proteomes" id="UP001596395">
    <property type="component" value="Unassembled WGS sequence"/>
</dbReference>
<protein>
    <submittedName>
        <fullName evidence="2">SIMPL domain-containing protein</fullName>
    </submittedName>
</protein>
<sequence length="208" mass="21712">MSNPTIEVTGRARKDVEAESYELEFEIEAEADRANDARARANDRQGTVTDAIEAVSDAVSVDLRSGFVGESASMFDADEDAAFVARRTVEVHCPTDVVEDVVAAGVQSGALLEDVDPAASSTTRAAVRGDLLEAATERAREDAERTAAAAGHEIAGLDAMETRESGPFDALGGDDGFFDGGFEHEAGVVEIGVAVDVTYAITPTGDDA</sequence>
<organism evidence="2 3">
    <name type="scientific">Halorubellus litoreus</name>
    <dbReference type="NCBI Taxonomy" id="755308"/>
    <lineage>
        <taxon>Archaea</taxon>
        <taxon>Methanobacteriati</taxon>
        <taxon>Methanobacteriota</taxon>
        <taxon>Stenosarchaea group</taxon>
        <taxon>Halobacteria</taxon>
        <taxon>Halobacteriales</taxon>
        <taxon>Halorubellaceae</taxon>
        <taxon>Halorubellus</taxon>
    </lineage>
</organism>
<dbReference type="InterPro" id="IPR007497">
    <property type="entry name" value="SIMPL/DUF541"/>
</dbReference>